<feature type="chain" id="PRO_5046971151" evidence="2">
    <location>
        <begin position="19"/>
        <end position="245"/>
    </location>
</feature>
<dbReference type="Proteomes" id="UP001363151">
    <property type="component" value="Unassembled WGS sequence"/>
</dbReference>
<keyword evidence="4" id="KW-1185">Reference proteome</keyword>
<name>A0ABR1FXD3_AURAN</name>
<evidence type="ECO:0000313" key="4">
    <source>
        <dbReference type="Proteomes" id="UP001363151"/>
    </source>
</evidence>
<organism evidence="3 4">
    <name type="scientific">Aureococcus anophagefferens</name>
    <name type="common">Harmful bloom alga</name>
    <dbReference type="NCBI Taxonomy" id="44056"/>
    <lineage>
        <taxon>Eukaryota</taxon>
        <taxon>Sar</taxon>
        <taxon>Stramenopiles</taxon>
        <taxon>Ochrophyta</taxon>
        <taxon>Pelagophyceae</taxon>
        <taxon>Pelagomonadales</taxon>
        <taxon>Pelagomonadaceae</taxon>
        <taxon>Aureococcus</taxon>
    </lineage>
</organism>
<keyword evidence="2" id="KW-0732">Signal</keyword>
<feature type="region of interest" description="Disordered" evidence="1">
    <location>
        <begin position="201"/>
        <end position="245"/>
    </location>
</feature>
<evidence type="ECO:0000313" key="3">
    <source>
        <dbReference type="EMBL" id="KAK7240929.1"/>
    </source>
</evidence>
<reference evidence="3 4" key="1">
    <citation type="submission" date="2024-03" db="EMBL/GenBank/DDBJ databases">
        <title>Aureococcus anophagefferens CCMP1851 and Kratosvirus quantuckense: Draft genome of a second virus-susceptible host strain in the model system.</title>
        <authorList>
            <person name="Chase E."/>
            <person name="Truchon A.R."/>
            <person name="Schepens W."/>
            <person name="Wilhelm S.W."/>
        </authorList>
    </citation>
    <scope>NUCLEOTIDE SEQUENCE [LARGE SCALE GENOMIC DNA]</scope>
    <source>
        <strain evidence="3 4">CCMP1851</strain>
    </source>
</reference>
<proteinExistence type="predicted"/>
<evidence type="ECO:0000256" key="1">
    <source>
        <dbReference type="SAM" id="MobiDB-lite"/>
    </source>
</evidence>
<protein>
    <submittedName>
        <fullName evidence="3">Galactose oxidase</fullName>
    </submittedName>
</protein>
<accession>A0ABR1FXD3</accession>
<sequence length="245" mass="24406">MLKLALTALAAAFARGRGECFSDPGVAISADECACHATCETCGYAADPSGRADCVTCADGSKVREVYTDGTGICAGDDLAEICEDTCASANDGACDDGFATRFAGESACPCGSDCGDCGARTPQACADAARDAAVDEAEDAADGAVETVIEEIFCAAAAANRAGGGPPAPGWLGNPNASLLYVDPLAPLAVEASYVMHSQHKYDGPDGEPTTPAAVAGPSESTTDILGAQSYPAESTADILGAQS</sequence>
<evidence type="ECO:0000256" key="2">
    <source>
        <dbReference type="SAM" id="SignalP"/>
    </source>
</evidence>
<comment type="caution">
    <text evidence="3">The sequence shown here is derived from an EMBL/GenBank/DDBJ whole genome shotgun (WGS) entry which is preliminary data.</text>
</comment>
<gene>
    <name evidence="3" type="ORF">SO694_00055279</name>
</gene>
<dbReference type="EMBL" id="JBBJCI010000208">
    <property type="protein sequence ID" value="KAK7240929.1"/>
    <property type="molecule type" value="Genomic_DNA"/>
</dbReference>
<feature type="signal peptide" evidence="2">
    <location>
        <begin position="1"/>
        <end position="18"/>
    </location>
</feature>